<feature type="chain" id="PRO_5045902839" description="Calcium-binding protein" evidence="1">
    <location>
        <begin position="28"/>
        <end position="177"/>
    </location>
</feature>
<keyword evidence="1" id="KW-0732">Signal</keyword>
<dbReference type="SUPFAM" id="SSF51120">
    <property type="entry name" value="beta-Roll"/>
    <property type="match status" value="1"/>
</dbReference>
<protein>
    <recommendedName>
        <fullName evidence="4">Calcium-binding protein</fullName>
    </recommendedName>
</protein>
<proteinExistence type="predicted"/>
<comment type="caution">
    <text evidence="2">The sequence shown here is derived from an EMBL/GenBank/DDBJ whole genome shotgun (WGS) entry which is preliminary data.</text>
</comment>
<evidence type="ECO:0000313" key="3">
    <source>
        <dbReference type="Proteomes" id="UP001499930"/>
    </source>
</evidence>
<sequence length="177" mass="18087">MRTMLKTFAAGVLAAVPLLLSAGPAHATTNVALFNGQLTINSGDLADNITISVGVNVIKVFNANDTLVPNFACTRIDTRTVHCPIGSVNRLFVQVKGGDDIVTNNTSLPVRAFLGIGSDTYNGGSNEDFVTGDAGGDTMSGNGGNDILDGRTGTDTAHGGLGTDVCIAEAETGCELD</sequence>
<dbReference type="PRINTS" id="PR00313">
    <property type="entry name" value="CABNDNGRPT"/>
</dbReference>
<accession>A0ABN3XSX3</accession>
<organism evidence="2 3">
    <name type="scientific">Streptosporangium longisporum</name>
    <dbReference type="NCBI Taxonomy" id="46187"/>
    <lineage>
        <taxon>Bacteria</taxon>
        <taxon>Bacillati</taxon>
        <taxon>Actinomycetota</taxon>
        <taxon>Actinomycetes</taxon>
        <taxon>Streptosporangiales</taxon>
        <taxon>Streptosporangiaceae</taxon>
        <taxon>Streptosporangium</taxon>
    </lineage>
</organism>
<dbReference type="InterPro" id="IPR011049">
    <property type="entry name" value="Serralysin-like_metalloprot_C"/>
</dbReference>
<reference evidence="2 3" key="1">
    <citation type="journal article" date="2019" name="Int. J. Syst. Evol. Microbiol.">
        <title>The Global Catalogue of Microorganisms (GCM) 10K type strain sequencing project: providing services to taxonomists for standard genome sequencing and annotation.</title>
        <authorList>
            <consortium name="The Broad Institute Genomics Platform"/>
            <consortium name="The Broad Institute Genome Sequencing Center for Infectious Disease"/>
            <person name="Wu L."/>
            <person name="Ma J."/>
        </authorList>
    </citation>
    <scope>NUCLEOTIDE SEQUENCE [LARGE SCALE GENOMIC DNA]</scope>
    <source>
        <strain evidence="2 3">JCM 3106</strain>
    </source>
</reference>
<dbReference type="InterPro" id="IPR001343">
    <property type="entry name" value="Hemolysn_Ca-bd"/>
</dbReference>
<dbReference type="Pfam" id="PF00353">
    <property type="entry name" value="HemolysinCabind"/>
    <property type="match status" value="1"/>
</dbReference>
<evidence type="ECO:0008006" key="4">
    <source>
        <dbReference type="Google" id="ProtNLM"/>
    </source>
</evidence>
<keyword evidence="3" id="KW-1185">Reference proteome</keyword>
<feature type="signal peptide" evidence="1">
    <location>
        <begin position="1"/>
        <end position="27"/>
    </location>
</feature>
<dbReference type="RefSeq" id="WP_344887787.1">
    <property type="nucleotide sequence ID" value="NZ_BAAAWD010000003.1"/>
</dbReference>
<dbReference type="EMBL" id="BAAAWD010000003">
    <property type="protein sequence ID" value="GAA2988741.1"/>
    <property type="molecule type" value="Genomic_DNA"/>
</dbReference>
<dbReference type="Proteomes" id="UP001499930">
    <property type="component" value="Unassembled WGS sequence"/>
</dbReference>
<evidence type="ECO:0000256" key="1">
    <source>
        <dbReference type="SAM" id="SignalP"/>
    </source>
</evidence>
<name>A0ABN3XSX3_9ACTN</name>
<dbReference type="Gene3D" id="2.150.10.10">
    <property type="entry name" value="Serralysin-like metalloprotease, C-terminal"/>
    <property type="match status" value="1"/>
</dbReference>
<evidence type="ECO:0000313" key="2">
    <source>
        <dbReference type="EMBL" id="GAA2988741.1"/>
    </source>
</evidence>
<gene>
    <name evidence="2" type="ORF">GCM10017559_05770</name>
</gene>